<name>A0A182NDZ0_9DIPT</name>
<dbReference type="EnsemblMetazoa" id="ADIR005854-RA">
    <property type="protein sequence ID" value="ADIR005854-PA"/>
    <property type="gene ID" value="ADIR005854"/>
</dbReference>
<accession>A0A182NDZ0</accession>
<organism evidence="2 3">
    <name type="scientific">Anopheles dirus</name>
    <dbReference type="NCBI Taxonomy" id="7168"/>
    <lineage>
        <taxon>Eukaryota</taxon>
        <taxon>Metazoa</taxon>
        <taxon>Ecdysozoa</taxon>
        <taxon>Arthropoda</taxon>
        <taxon>Hexapoda</taxon>
        <taxon>Insecta</taxon>
        <taxon>Pterygota</taxon>
        <taxon>Neoptera</taxon>
        <taxon>Endopterygota</taxon>
        <taxon>Diptera</taxon>
        <taxon>Nematocera</taxon>
        <taxon>Culicoidea</taxon>
        <taxon>Culicidae</taxon>
        <taxon>Anophelinae</taxon>
        <taxon>Anopheles</taxon>
    </lineage>
</organism>
<evidence type="ECO:0000256" key="1">
    <source>
        <dbReference type="SAM" id="MobiDB-lite"/>
    </source>
</evidence>
<evidence type="ECO:0000313" key="2">
    <source>
        <dbReference type="EnsemblMetazoa" id="ADIR005854-PA"/>
    </source>
</evidence>
<dbReference type="AlphaFoldDB" id="A0A182NDZ0"/>
<keyword evidence="3" id="KW-1185">Reference proteome</keyword>
<reference evidence="2" key="2">
    <citation type="submission" date="2020-05" db="UniProtKB">
        <authorList>
            <consortium name="EnsemblMetazoa"/>
        </authorList>
    </citation>
    <scope>IDENTIFICATION</scope>
    <source>
        <strain evidence="2">WRAIR2</strain>
    </source>
</reference>
<proteinExistence type="predicted"/>
<dbReference type="Proteomes" id="UP000075884">
    <property type="component" value="Unassembled WGS sequence"/>
</dbReference>
<feature type="region of interest" description="Disordered" evidence="1">
    <location>
        <begin position="29"/>
        <end position="65"/>
    </location>
</feature>
<reference evidence="3" key="1">
    <citation type="submission" date="2013-03" db="EMBL/GenBank/DDBJ databases">
        <title>The Genome Sequence of Anopheles dirus WRAIR2.</title>
        <authorList>
            <consortium name="The Broad Institute Genomics Platform"/>
            <person name="Neafsey D.E."/>
            <person name="Walton C."/>
            <person name="Walker B."/>
            <person name="Young S.K."/>
            <person name="Zeng Q."/>
            <person name="Gargeya S."/>
            <person name="Fitzgerald M."/>
            <person name="Haas B."/>
            <person name="Abouelleil A."/>
            <person name="Allen A.W."/>
            <person name="Alvarado L."/>
            <person name="Arachchi H.M."/>
            <person name="Berlin A.M."/>
            <person name="Chapman S.B."/>
            <person name="Gainer-Dewar J."/>
            <person name="Goldberg J."/>
            <person name="Griggs A."/>
            <person name="Gujja S."/>
            <person name="Hansen M."/>
            <person name="Howarth C."/>
            <person name="Imamovic A."/>
            <person name="Ireland A."/>
            <person name="Larimer J."/>
            <person name="McCowan C."/>
            <person name="Murphy C."/>
            <person name="Pearson M."/>
            <person name="Poon T.W."/>
            <person name="Priest M."/>
            <person name="Roberts A."/>
            <person name="Saif S."/>
            <person name="Shea T."/>
            <person name="Sisk P."/>
            <person name="Sykes S."/>
            <person name="Wortman J."/>
            <person name="Nusbaum C."/>
            <person name="Birren B."/>
        </authorList>
    </citation>
    <scope>NUCLEOTIDE SEQUENCE [LARGE SCALE GENOMIC DNA]</scope>
    <source>
        <strain evidence="3">WRAIR2</strain>
    </source>
</reference>
<protein>
    <submittedName>
        <fullName evidence="2">Uncharacterized protein</fullName>
    </submittedName>
</protein>
<dbReference type="VEuPathDB" id="VectorBase:ADIR005854"/>
<evidence type="ECO:0000313" key="3">
    <source>
        <dbReference type="Proteomes" id="UP000075884"/>
    </source>
</evidence>
<sequence length="309" mass="33161">METDLAYEVLADYSLQETPFYEAPTPTATVGVNFYPPPNEIQSQHSTDQQHHRSSSHGSRRNGDTAYDLSLATSMLTGKMQLMNTGGSAGSGTNLGGGMVLPGSLQHHTASLQANQQNQHQTGIALVPIGIPSLSSGSSLASLSGNGGGLAKPKKMKKSVSFLPTFVQGCDGDSGPIQLKQEPLDDGPIRNIQKVPSLSDLSDPEASLVLEEQEQLAQITYVLPAIVVNSVGGLNLRLEAGVCLAHRRNHATQLQQQLSVKLTNHFTVEMVQLGNLILRFKCKRAEVSPELNQHIELLLGTGQLYQRGH</sequence>